<gene>
    <name evidence="2" type="ORF">METZ01_LOCUS330628</name>
</gene>
<proteinExistence type="predicted"/>
<sequence length="114" mass="13530">MTVATGGLQERIEALENRIVELETQANQRGKDAAYVFIHSNWHFIRWYLNRQRDINGEGSDIYIRAANAERLIEWELSRNLRAIYFEDDPMAVAYRWRIEATTVLQRNGYTFFD</sequence>
<accession>A0A382PWQ7</accession>
<reference evidence="2" key="1">
    <citation type="submission" date="2018-05" db="EMBL/GenBank/DDBJ databases">
        <authorList>
            <person name="Lanie J.A."/>
            <person name="Ng W.-L."/>
            <person name="Kazmierczak K.M."/>
            <person name="Andrzejewski T.M."/>
            <person name="Davidsen T.M."/>
            <person name="Wayne K.J."/>
            <person name="Tettelin H."/>
            <person name="Glass J.I."/>
            <person name="Rusch D."/>
            <person name="Podicherti R."/>
            <person name="Tsui H.-C.T."/>
            <person name="Winkler M.E."/>
        </authorList>
    </citation>
    <scope>NUCLEOTIDE SEQUENCE</scope>
</reference>
<protein>
    <submittedName>
        <fullName evidence="2">Uncharacterized protein</fullName>
    </submittedName>
</protein>
<name>A0A382PWQ7_9ZZZZ</name>
<evidence type="ECO:0000256" key="1">
    <source>
        <dbReference type="SAM" id="Coils"/>
    </source>
</evidence>
<feature type="coiled-coil region" evidence="1">
    <location>
        <begin position="5"/>
        <end position="32"/>
    </location>
</feature>
<keyword evidence="1" id="KW-0175">Coiled coil</keyword>
<evidence type="ECO:0000313" key="2">
    <source>
        <dbReference type="EMBL" id="SVC77774.1"/>
    </source>
</evidence>
<dbReference type="EMBL" id="UINC01110335">
    <property type="protein sequence ID" value="SVC77774.1"/>
    <property type="molecule type" value="Genomic_DNA"/>
</dbReference>
<organism evidence="2">
    <name type="scientific">marine metagenome</name>
    <dbReference type="NCBI Taxonomy" id="408172"/>
    <lineage>
        <taxon>unclassified sequences</taxon>
        <taxon>metagenomes</taxon>
        <taxon>ecological metagenomes</taxon>
    </lineage>
</organism>
<dbReference type="AlphaFoldDB" id="A0A382PWQ7"/>